<gene>
    <name evidence="2" type="primary">traA</name>
</gene>
<evidence type="ECO:0000256" key="1">
    <source>
        <dbReference type="SAM" id="SignalP"/>
    </source>
</evidence>
<feature type="chain" id="PRO_5019257273" evidence="1">
    <location>
        <begin position="25"/>
        <end position="704"/>
    </location>
</feature>
<sequence length="704" mass="73800">MSRQHLFSVSLAAALALASQAAGAAPVIISNPVRAPLPADTGNGLCIASAVSATPEIDFPTQAPLYNGALNAFIEAHEKDRVTSVVRTVLDLSNNNILGGLKVSFGDFTNPMPGLCQEGGCGFFINDTTTSFASRIRGFLNVTEDLVNKPVHIGLYADDAVSVALFDKNGTSYNVVLRPPQLGKATWRTTNQVTFQQPGFYPIEILYAQIANDAALEMSLFVDEKNEFTDFELPVNQAGTANLQKAGFSLFTPGYFFQTLSGAPAYPDPATCDQCDRQFANKQGNGGCDAGFYCNEAALCAPCDTDFFCGPSCSPCGGTARFCINSNGTQQCGECRDDADCGTNPNGGALHCDEEKHVCQECNEDKDCPHGKACEAHACVVCATGNQCAGNSCNCCPEGSNGKPMLCAPLDQSGVPGCVECIADSDCASPLKCDKLSGHCVDKIKDHSTPECCGDSCARCPEGFPFCLPGPVGTACAECRSDMDCDKDGLNGAEGGFFCLSGQCQSCTKDRRCGTRCTSCGGDTPYCLSDRTPETAACVRCVRDEQCAGGGTCNQETHACEKGCAMSCGPDTPYCDGEKCVACYADTQCPCNGTCDLASNTCSTSCKSNVDCLGNEHCKWNEDVTAKECSIGPMPGTECSRGLDQVLGLSESALETAPEFCGHPPPSAGGCTASGERERELTAAGPLGLLALALLGLRRRRGQS</sequence>
<accession>A0A410RAI0</accession>
<organism evidence="2">
    <name type="scientific">Byssovorax cruenta</name>
    <dbReference type="NCBI Taxonomy" id="293647"/>
    <lineage>
        <taxon>Bacteria</taxon>
        <taxon>Pseudomonadati</taxon>
        <taxon>Myxococcota</taxon>
        <taxon>Polyangia</taxon>
        <taxon>Polyangiales</taxon>
        <taxon>Polyangiaceae</taxon>
        <taxon>Byssovorax</taxon>
    </lineage>
</organism>
<reference evidence="2" key="1">
    <citation type="submission" date="2018-10" db="EMBL/GenBank/DDBJ databases">
        <title>A highly polymorphic receptor governs many distinct self-recognition types within the Myxococcales order.</title>
        <authorList>
            <person name="Cao P."/>
            <person name="Wei X."/>
            <person name="Awal R.P."/>
            <person name="Muller R."/>
            <person name="Wall D."/>
        </authorList>
    </citation>
    <scope>NUCLEOTIDE SEQUENCE</scope>
    <source>
        <strain evidence="2">MSr4204</strain>
    </source>
</reference>
<protein>
    <submittedName>
        <fullName evidence="2">TraA</fullName>
    </submittedName>
</protein>
<dbReference type="AlphaFoldDB" id="A0A410RAI0"/>
<keyword evidence="1" id="KW-0732">Signal</keyword>
<feature type="signal peptide" evidence="1">
    <location>
        <begin position="1"/>
        <end position="24"/>
    </location>
</feature>
<dbReference type="EMBL" id="MK091196">
    <property type="protein sequence ID" value="QAT78151.1"/>
    <property type="molecule type" value="Genomic_DNA"/>
</dbReference>
<dbReference type="NCBIfam" id="TIGR04566">
    <property type="entry name" value="myxo_TraA_Nterm"/>
    <property type="match status" value="1"/>
</dbReference>
<dbReference type="InterPro" id="IPR030819">
    <property type="entry name" value="Myxo_TraA_N"/>
</dbReference>
<name>A0A410RAI0_9BACT</name>
<proteinExistence type="predicted"/>
<evidence type="ECO:0000313" key="2">
    <source>
        <dbReference type="EMBL" id="QAT78151.1"/>
    </source>
</evidence>